<keyword evidence="1" id="KW-0472">Membrane</keyword>
<dbReference type="Pfam" id="PF11240">
    <property type="entry name" value="DUF3042"/>
    <property type="match status" value="1"/>
</dbReference>
<dbReference type="PROSITE" id="PS51257">
    <property type="entry name" value="PROKAR_LIPOPROTEIN"/>
    <property type="match status" value="1"/>
</dbReference>
<feature type="transmembrane region" description="Helical" evidence="1">
    <location>
        <begin position="20"/>
        <end position="37"/>
    </location>
</feature>
<evidence type="ECO:0000313" key="3">
    <source>
        <dbReference type="Proteomes" id="UP000031011"/>
    </source>
</evidence>
<protein>
    <recommendedName>
        <fullName evidence="4">DUF3042 family protein</fullName>
    </recommendedName>
</protein>
<dbReference type="AlphaFoldDB" id="A0A837E015"/>
<dbReference type="Proteomes" id="UP000031011">
    <property type="component" value="Unassembled WGS sequence"/>
</dbReference>
<evidence type="ECO:0000256" key="1">
    <source>
        <dbReference type="SAM" id="Phobius"/>
    </source>
</evidence>
<organism evidence="2 3">
    <name type="scientific">Ligilactobacillus ruminis DPC 6832</name>
    <dbReference type="NCBI Taxonomy" id="1402208"/>
    <lineage>
        <taxon>Bacteria</taxon>
        <taxon>Bacillati</taxon>
        <taxon>Bacillota</taxon>
        <taxon>Bacilli</taxon>
        <taxon>Lactobacillales</taxon>
        <taxon>Lactobacillaceae</taxon>
        <taxon>Ligilactobacillus</taxon>
    </lineage>
</organism>
<reference evidence="2 3" key="1">
    <citation type="journal article" date="2015" name="BMC Microbiol.">
        <title>Lactobacillus ruminis strains cluster according to their mammalian gut source.</title>
        <authorList>
            <person name="O' Donnell M.M."/>
            <person name="Harris H.M."/>
            <person name="Lynch D.B."/>
            <person name="Ross R.P."/>
            <person name="O'Toole P.W."/>
        </authorList>
    </citation>
    <scope>NUCLEOTIDE SEQUENCE [LARGE SCALE GENOMIC DNA]</scope>
    <source>
        <strain evidence="2 3">DPC 6832</strain>
    </source>
</reference>
<keyword evidence="1" id="KW-1133">Transmembrane helix</keyword>
<evidence type="ECO:0000313" key="2">
    <source>
        <dbReference type="EMBL" id="KIC05710.1"/>
    </source>
</evidence>
<comment type="caution">
    <text evidence="2">The sequence shown here is derived from an EMBL/GenBank/DDBJ whole genome shotgun (WGS) entry which is preliminary data.</text>
</comment>
<name>A0A837E015_9LACO</name>
<sequence length="69" mass="7844">MVVNKPKEEQHMKSFGKGFVFGTIATISAVAGCVYAFKKTVVEPIEEREAILAEHRKRAMRKRRSAHQN</sequence>
<keyword evidence="1" id="KW-0812">Transmembrane</keyword>
<gene>
    <name evidence="2" type="ORF">LRN_1083</name>
</gene>
<accession>A0A837E015</accession>
<evidence type="ECO:0008006" key="4">
    <source>
        <dbReference type="Google" id="ProtNLM"/>
    </source>
</evidence>
<dbReference type="InterPro" id="IPR021402">
    <property type="entry name" value="DUF3042"/>
</dbReference>
<proteinExistence type="predicted"/>
<dbReference type="EMBL" id="AWYA01000001">
    <property type="protein sequence ID" value="KIC05710.1"/>
    <property type="molecule type" value="Genomic_DNA"/>
</dbReference>